<dbReference type="SUPFAM" id="SSF52047">
    <property type="entry name" value="RNI-like"/>
    <property type="match status" value="1"/>
</dbReference>
<name>A0A9N8EQ41_9STRA</name>
<comment type="caution">
    <text evidence="1">The sequence shown here is derived from an EMBL/GenBank/DDBJ whole genome shotgun (WGS) entry which is preliminary data.</text>
</comment>
<dbReference type="AlphaFoldDB" id="A0A9N8EQ41"/>
<gene>
    <name evidence="1" type="ORF">SEMRO_1489_G276980.1</name>
</gene>
<evidence type="ECO:0000313" key="1">
    <source>
        <dbReference type="EMBL" id="CAB9524064.1"/>
    </source>
</evidence>
<evidence type="ECO:0000313" key="2">
    <source>
        <dbReference type="Proteomes" id="UP001153069"/>
    </source>
</evidence>
<dbReference type="EMBL" id="CAICTM010001487">
    <property type="protein sequence ID" value="CAB9524064.1"/>
    <property type="molecule type" value="Genomic_DNA"/>
</dbReference>
<organism evidence="1 2">
    <name type="scientific">Seminavis robusta</name>
    <dbReference type="NCBI Taxonomy" id="568900"/>
    <lineage>
        <taxon>Eukaryota</taxon>
        <taxon>Sar</taxon>
        <taxon>Stramenopiles</taxon>
        <taxon>Ochrophyta</taxon>
        <taxon>Bacillariophyta</taxon>
        <taxon>Bacillariophyceae</taxon>
        <taxon>Bacillariophycidae</taxon>
        <taxon>Naviculales</taxon>
        <taxon>Naviculaceae</taxon>
        <taxon>Seminavis</taxon>
    </lineage>
</organism>
<accession>A0A9N8EQ41</accession>
<dbReference type="Gene3D" id="3.80.10.10">
    <property type="entry name" value="Ribonuclease Inhibitor"/>
    <property type="match status" value="1"/>
</dbReference>
<dbReference type="Proteomes" id="UP001153069">
    <property type="component" value="Unassembled WGS sequence"/>
</dbReference>
<dbReference type="InterPro" id="IPR032675">
    <property type="entry name" value="LRR_dom_sf"/>
</dbReference>
<reference evidence="1" key="1">
    <citation type="submission" date="2020-06" db="EMBL/GenBank/DDBJ databases">
        <authorList>
            <consortium name="Plant Systems Biology data submission"/>
        </authorList>
    </citation>
    <scope>NUCLEOTIDE SEQUENCE</scope>
    <source>
        <strain evidence="1">D6</strain>
    </source>
</reference>
<proteinExistence type="predicted"/>
<sequence>MSNEPTHDRVQKQNGSINNGLDPFIELLENNRKLARKEFTPLRTFILAGRPLHEIERVYTTNRNALTEQTIIEACKYGVSSNVIKFLAQKLEISLTINEFLDACKYVTDSSVVDALKANTNANYLCLGQGRKIDLERVMRFNQILPEVRTLESRCRKWTTEALFEVLRVVFRSKKLRSIRFQSFSPYKLENCNTQVMSSQIQNLVASLSAAQSESQGCGVESVNMTLPEPQTNIDSTLLLFWMVHLPSLQNLTIRSGLFRAQDVDVIQRIVRCGRLRDLKVCGTADDAKGWLPVINALRNNSHLERLLIHDREIGNTATDRLERIIQTSNCTLVQVSNRTCCCVVEPFCECPDPWASLKLKYFLGLNKAGRGRIRKSSENGLSLNEFVAMLASVNEVSKGECMKKRRELAKKNSTMLQYGLLRELPGLWSTVKLARGASRRRIPARFCGRKRKRSDDGLLETDLQAVEAGPTAVVRQLQGNL</sequence>
<keyword evidence="2" id="KW-1185">Reference proteome</keyword>
<protein>
    <submittedName>
        <fullName evidence="1">Uncharacterized protein</fullName>
    </submittedName>
</protein>